<evidence type="ECO:0000313" key="2">
    <source>
        <dbReference type="EMBL" id="OIQ68801.1"/>
    </source>
</evidence>
<comment type="caution">
    <text evidence="2">The sequence shown here is derived from an EMBL/GenBank/DDBJ whole genome shotgun (WGS) entry which is preliminary data.</text>
</comment>
<organism evidence="2">
    <name type="scientific">mine drainage metagenome</name>
    <dbReference type="NCBI Taxonomy" id="410659"/>
    <lineage>
        <taxon>unclassified sequences</taxon>
        <taxon>metagenomes</taxon>
        <taxon>ecological metagenomes</taxon>
    </lineage>
</organism>
<name>A0A1J5PAY4_9ZZZZ</name>
<dbReference type="AlphaFoldDB" id="A0A1J5PAY4"/>
<feature type="region of interest" description="Disordered" evidence="1">
    <location>
        <begin position="1"/>
        <end position="21"/>
    </location>
</feature>
<dbReference type="EMBL" id="MLJW01005098">
    <property type="protein sequence ID" value="OIQ68801.1"/>
    <property type="molecule type" value="Genomic_DNA"/>
</dbReference>
<reference evidence="2" key="1">
    <citation type="submission" date="2016-10" db="EMBL/GenBank/DDBJ databases">
        <title>Sequence of Gallionella enrichment culture.</title>
        <authorList>
            <person name="Poehlein A."/>
            <person name="Muehling M."/>
            <person name="Daniel R."/>
        </authorList>
    </citation>
    <scope>NUCLEOTIDE SEQUENCE</scope>
</reference>
<accession>A0A1J5PAY4</accession>
<proteinExistence type="predicted"/>
<gene>
    <name evidence="2" type="ORF">GALL_496010</name>
</gene>
<evidence type="ECO:0000256" key="1">
    <source>
        <dbReference type="SAM" id="MobiDB-lite"/>
    </source>
</evidence>
<sequence length="49" mass="5199">MVQRLAGWRDPSRGAENGHANPQGLKAILCFRGLLPGGVRRLVTEGVGS</sequence>
<protein>
    <submittedName>
        <fullName evidence="2">Uncharacterized protein</fullName>
    </submittedName>
</protein>